<accession>A0A8X6FAU4</accession>
<name>A0A8X6FAU4_TRICU</name>
<dbReference type="AlphaFoldDB" id="A0A8X6FAU4"/>
<comment type="caution">
    <text evidence="2">The sequence shown here is derived from an EMBL/GenBank/DDBJ whole genome shotgun (WGS) entry which is preliminary data.</text>
</comment>
<keyword evidence="1" id="KW-1133">Transmembrane helix</keyword>
<dbReference type="EMBL" id="BMAO01031369">
    <property type="protein sequence ID" value="GFQ74562.1"/>
    <property type="molecule type" value="Genomic_DNA"/>
</dbReference>
<evidence type="ECO:0000256" key="1">
    <source>
        <dbReference type="SAM" id="Phobius"/>
    </source>
</evidence>
<sequence>MSQEKTIAFIDKDYGGFIFSFVFLSIYQFNNGRKVYNRMQGIHSVFTNLPPGQTKSVKLLNLMKFDTSPGLSSISSKPKAVQGVLR</sequence>
<evidence type="ECO:0000313" key="3">
    <source>
        <dbReference type="Proteomes" id="UP000887116"/>
    </source>
</evidence>
<organism evidence="2 3">
    <name type="scientific">Trichonephila clavata</name>
    <name type="common">Joro spider</name>
    <name type="synonym">Nephila clavata</name>
    <dbReference type="NCBI Taxonomy" id="2740835"/>
    <lineage>
        <taxon>Eukaryota</taxon>
        <taxon>Metazoa</taxon>
        <taxon>Ecdysozoa</taxon>
        <taxon>Arthropoda</taxon>
        <taxon>Chelicerata</taxon>
        <taxon>Arachnida</taxon>
        <taxon>Araneae</taxon>
        <taxon>Araneomorphae</taxon>
        <taxon>Entelegynae</taxon>
        <taxon>Araneoidea</taxon>
        <taxon>Nephilidae</taxon>
        <taxon>Trichonephila</taxon>
    </lineage>
</organism>
<keyword evidence="3" id="KW-1185">Reference proteome</keyword>
<proteinExistence type="predicted"/>
<gene>
    <name evidence="2" type="ORF">TNCT_371271</name>
</gene>
<feature type="transmembrane region" description="Helical" evidence="1">
    <location>
        <begin position="14"/>
        <end position="30"/>
    </location>
</feature>
<keyword evidence="1" id="KW-0812">Transmembrane</keyword>
<protein>
    <submittedName>
        <fullName evidence="2">Uncharacterized protein</fullName>
    </submittedName>
</protein>
<dbReference type="Proteomes" id="UP000887116">
    <property type="component" value="Unassembled WGS sequence"/>
</dbReference>
<keyword evidence="1" id="KW-0472">Membrane</keyword>
<evidence type="ECO:0000313" key="2">
    <source>
        <dbReference type="EMBL" id="GFQ74562.1"/>
    </source>
</evidence>
<reference evidence="2" key="1">
    <citation type="submission" date="2020-07" db="EMBL/GenBank/DDBJ databases">
        <title>Multicomponent nature underlies the extraordinary mechanical properties of spider dragline silk.</title>
        <authorList>
            <person name="Kono N."/>
            <person name="Nakamura H."/>
            <person name="Mori M."/>
            <person name="Yoshida Y."/>
            <person name="Ohtoshi R."/>
            <person name="Malay A.D."/>
            <person name="Moran D.A.P."/>
            <person name="Tomita M."/>
            <person name="Numata K."/>
            <person name="Arakawa K."/>
        </authorList>
    </citation>
    <scope>NUCLEOTIDE SEQUENCE</scope>
</reference>